<gene>
    <name evidence="2" type="ORF">EPJ80_02475</name>
</gene>
<sequence>MNDKIYSFIMKGELTKALLKQNMPNRHSSSNLLVENYHKSLSIDLLDEEYLQVSTNMSIVYIAISTFENMVRQFIKKILIEKFEDEWISKGISEKIVGKAKNRQNEDANTKWHTQRGGDIIDYIDFDDLSKIISQNLELFKDYIYSPEWANTIFNTLNKSRNVIMHSGELSKEDIERIGMNIRDWIRQVGN</sequence>
<dbReference type="RefSeq" id="WP_147757752.1">
    <property type="nucleotide sequence ID" value="NZ_SAXT01000001.1"/>
</dbReference>
<proteinExistence type="predicted"/>
<reference evidence="2 3" key="1">
    <citation type="journal article" date="1992" name="Lakartidningen">
        <title>[Penicillin V and not amoxicillin is the first choice preparation in acute otitis].</title>
        <authorList>
            <person name="Kamme C."/>
            <person name="Lundgren K."/>
            <person name="Prellner K."/>
        </authorList>
    </citation>
    <scope>NUCLEOTIDE SEQUENCE [LARGE SCALE GENOMIC DNA]</scope>
    <source>
        <strain evidence="2 3">W1</strain>
    </source>
</reference>
<dbReference type="Proteomes" id="UP000325116">
    <property type="component" value="Unassembled WGS sequence"/>
</dbReference>
<comment type="caution">
    <text evidence="2">The sequence shown here is derived from an EMBL/GenBank/DDBJ whole genome shotgun (WGS) entry which is preliminary data.</text>
</comment>
<feature type="domain" description="Swt1-like HEPN" evidence="1">
    <location>
        <begin position="65"/>
        <end position="190"/>
    </location>
</feature>
<accession>A0A5C8CM19</accession>
<evidence type="ECO:0000313" key="3">
    <source>
        <dbReference type="Proteomes" id="UP000325116"/>
    </source>
</evidence>
<dbReference type="AlphaFoldDB" id="A0A5C8CM19"/>
<evidence type="ECO:0000313" key="2">
    <source>
        <dbReference type="EMBL" id="TXJ13623.1"/>
    </source>
</evidence>
<dbReference type="EMBL" id="SAXT01000001">
    <property type="protein sequence ID" value="TXJ13623.1"/>
    <property type="molecule type" value="Genomic_DNA"/>
</dbReference>
<name>A0A5C8CM19_9SPIR</name>
<dbReference type="InterPro" id="IPR041650">
    <property type="entry name" value="HEPN_Swt1"/>
</dbReference>
<protein>
    <recommendedName>
        <fullName evidence="1">Swt1-like HEPN domain-containing protein</fullName>
    </recommendedName>
</protein>
<evidence type="ECO:0000259" key="1">
    <source>
        <dbReference type="Pfam" id="PF18731"/>
    </source>
</evidence>
<organism evidence="2 3">
    <name type="scientific">Brachyspira aalborgi</name>
    <dbReference type="NCBI Taxonomy" id="29522"/>
    <lineage>
        <taxon>Bacteria</taxon>
        <taxon>Pseudomonadati</taxon>
        <taxon>Spirochaetota</taxon>
        <taxon>Spirochaetia</taxon>
        <taxon>Brachyspirales</taxon>
        <taxon>Brachyspiraceae</taxon>
        <taxon>Brachyspira</taxon>
    </lineage>
</organism>
<dbReference type="Pfam" id="PF18731">
    <property type="entry name" value="HEPN_Swt1"/>
    <property type="match status" value="1"/>
</dbReference>